<evidence type="ECO:0000313" key="1">
    <source>
        <dbReference type="EMBL" id="KAJ9101621.1"/>
    </source>
</evidence>
<comment type="caution">
    <text evidence="1">The sequence shown here is derived from an EMBL/GenBank/DDBJ whole genome shotgun (WGS) entry which is preliminary data.</text>
</comment>
<accession>A0ACC2VSL3</accession>
<name>A0ACC2VSL3_9TREE</name>
<reference evidence="1" key="1">
    <citation type="submission" date="2023-04" db="EMBL/GenBank/DDBJ databases">
        <title>Draft Genome sequencing of Naganishia species isolated from polar environments using Oxford Nanopore Technology.</title>
        <authorList>
            <person name="Leo P."/>
            <person name="Venkateswaran K."/>
        </authorList>
    </citation>
    <scope>NUCLEOTIDE SEQUENCE</scope>
    <source>
        <strain evidence="1">MNA-CCFEE 5261</strain>
    </source>
</reference>
<dbReference type="Proteomes" id="UP001241377">
    <property type="component" value="Unassembled WGS sequence"/>
</dbReference>
<protein>
    <submittedName>
        <fullName evidence="1">Uncharacterized protein</fullName>
    </submittedName>
</protein>
<dbReference type="EMBL" id="JASBWR010000056">
    <property type="protein sequence ID" value="KAJ9101621.1"/>
    <property type="molecule type" value="Genomic_DNA"/>
</dbReference>
<sequence length="507" mass="58435">MSQIVKAESREPSHLSDEVRESLRLIEDLKFFLATAPANWQENQVIRRYYLNSDEGFVSCVFWNNLYFITGTDIVRCIVYKFTHFGRRIIDRKKFEEGIFSDLRNLKRDSDAVLEAPRSEFLKFLYKNSCLRTQKKQKVFFWFNVPHDKLMADALERDLKKEKMGQKPTTIAERDPATSFTYNESMLLEVMLSRQMTDDVAANDVGASKDDEEPEYKSSAAAIRDESNDPHLSMADYINEETRNSDEDDFPLDYFPAETYSARVPTADYIPLDKVQPGYSVAFDDMVRSYNFSMPQANPRNGSPLVNKDEYLIEQMQPIKPNSKIYQVESQPTPKQVVYGAPVAAPPTEMDDSYGYPIQPPPSAFQPHFYDPVNAMQYQPYMVPFPESYVYNPYVEAEPWSMPYPHAPFVGLPMYKEPSHDHMFQTMYEPPPMIAMHPGYHQVSEKQQVASTSMMRKKRELLRNKGGIRKPQTAPKVRFFTANADSPKVLDSDQFIPTPESSIPNTG</sequence>
<proteinExistence type="predicted"/>
<gene>
    <name evidence="1" type="ORF">QFC19_005118</name>
</gene>
<organism evidence="1 2">
    <name type="scientific">Naganishia cerealis</name>
    <dbReference type="NCBI Taxonomy" id="610337"/>
    <lineage>
        <taxon>Eukaryota</taxon>
        <taxon>Fungi</taxon>
        <taxon>Dikarya</taxon>
        <taxon>Basidiomycota</taxon>
        <taxon>Agaricomycotina</taxon>
        <taxon>Tremellomycetes</taxon>
        <taxon>Filobasidiales</taxon>
        <taxon>Filobasidiaceae</taxon>
        <taxon>Naganishia</taxon>
    </lineage>
</organism>
<evidence type="ECO:0000313" key="2">
    <source>
        <dbReference type="Proteomes" id="UP001241377"/>
    </source>
</evidence>
<keyword evidence="2" id="KW-1185">Reference proteome</keyword>